<dbReference type="SUPFAM" id="SSF51905">
    <property type="entry name" value="FAD/NAD(P)-binding domain"/>
    <property type="match status" value="1"/>
</dbReference>
<evidence type="ECO:0000256" key="3">
    <source>
        <dbReference type="ARBA" id="ARBA00024018"/>
    </source>
</evidence>
<dbReference type="Proteomes" id="UP000604825">
    <property type="component" value="Unassembled WGS sequence"/>
</dbReference>
<name>A0A811S6N6_9POAL</name>
<keyword evidence="4" id="KW-0472">Membrane</keyword>
<dbReference type="InterPro" id="IPR036188">
    <property type="entry name" value="FAD/NAD-bd_sf"/>
</dbReference>
<keyword evidence="2" id="KW-0503">Monooxygenase</keyword>
<organism evidence="6 7">
    <name type="scientific">Miscanthus lutarioriparius</name>
    <dbReference type="NCBI Taxonomy" id="422564"/>
    <lineage>
        <taxon>Eukaryota</taxon>
        <taxon>Viridiplantae</taxon>
        <taxon>Streptophyta</taxon>
        <taxon>Embryophyta</taxon>
        <taxon>Tracheophyta</taxon>
        <taxon>Spermatophyta</taxon>
        <taxon>Magnoliopsida</taxon>
        <taxon>Liliopsida</taxon>
        <taxon>Poales</taxon>
        <taxon>Poaceae</taxon>
        <taxon>PACMAD clade</taxon>
        <taxon>Panicoideae</taxon>
        <taxon>Andropogonodae</taxon>
        <taxon>Andropogoneae</taxon>
        <taxon>Saccharinae</taxon>
        <taxon>Miscanthus</taxon>
    </lineage>
</organism>
<evidence type="ECO:0000256" key="4">
    <source>
        <dbReference type="SAM" id="Phobius"/>
    </source>
</evidence>
<feature type="transmembrane region" description="Helical" evidence="4">
    <location>
        <begin position="6"/>
        <end position="24"/>
    </location>
</feature>
<dbReference type="Pfam" id="PF01494">
    <property type="entry name" value="FAD_binding_3"/>
    <property type="match status" value="1"/>
</dbReference>
<evidence type="ECO:0000313" key="6">
    <source>
        <dbReference type="EMBL" id="CAD6336613.1"/>
    </source>
</evidence>
<protein>
    <recommendedName>
        <fullName evidence="5">FAD-binding domain-containing protein</fullName>
    </recommendedName>
</protein>
<comment type="similarity">
    <text evidence="3">Belongs to the 3-hydroxybenzoate 6-hydroxylase family.</text>
</comment>
<keyword evidence="1" id="KW-0560">Oxidoreductase</keyword>
<accession>A0A811S6N6</accession>
<sequence>MEEEVHGIVIVGGGICGLATALALHRKGISSLVLEKSETLRTDGVAIGVHANGWRALDQLGLATELRETANIITGYHNVWQQQSKSTIIPARHWRGAYQQEPSASAVTLQQLWQTLILMAATAPFLGVRTMDGSTIKANVLIGCDGANSVVAKYLGLGSPSHLPLLIMLGLTSYPHGHPFGTQFLRFAGNGFAVGRLPVTENLVHFFVSRPSPATGFTDESAAREYVLEKLQDCPDEIADMVRRCDAAETKTLTKVWYRSPWQVLLGRFQRGTVTVAGDAMHVMGPYIGQGGSASLEDTVVLARTLSRSVPDGVVVVDGNGSTRSRELQDKKISVALGEYVRERRARLFMLSLESYVIGTLRIAKSLLKKLACVAMLTLLGSESRRHANYNCGPL</sequence>
<evidence type="ECO:0000256" key="2">
    <source>
        <dbReference type="ARBA" id="ARBA00023033"/>
    </source>
</evidence>
<feature type="domain" description="FAD-binding" evidence="5">
    <location>
        <begin position="8"/>
        <end position="307"/>
    </location>
</feature>
<reference evidence="6" key="1">
    <citation type="submission" date="2020-10" db="EMBL/GenBank/DDBJ databases">
        <authorList>
            <person name="Han B."/>
            <person name="Lu T."/>
            <person name="Zhao Q."/>
            <person name="Huang X."/>
            <person name="Zhao Y."/>
        </authorList>
    </citation>
    <scope>NUCLEOTIDE SEQUENCE</scope>
</reference>
<dbReference type="GO" id="GO:0004497">
    <property type="term" value="F:monooxygenase activity"/>
    <property type="evidence" value="ECO:0007669"/>
    <property type="project" value="UniProtKB-KW"/>
</dbReference>
<dbReference type="AlphaFoldDB" id="A0A811S6N6"/>
<keyword evidence="7" id="KW-1185">Reference proteome</keyword>
<proteinExistence type="inferred from homology"/>
<evidence type="ECO:0000313" key="7">
    <source>
        <dbReference type="Proteomes" id="UP000604825"/>
    </source>
</evidence>
<dbReference type="PRINTS" id="PR00420">
    <property type="entry name" value="RNGMNOXGNASE"/>
</dbReference>
<dbReference type="PANTHER" id="PTHR45934">
    <property type="entry name" value="FAD/NAD(P)-BINDING OXIDOREDUCTASE FAMILY PROTEIN"/>
    <property type="match status" value="1"/>
</dbReference>
<gene>
    <name evidence="6" type="ORF">NCGR_LOCUS60711</name>
</gene>
<keyword evidence="4" id="KW-1133">Transmembrane helix</keyword>
<dbReference type="PANTHER" id="PTHR45934:SF2">
    <property type="entry name" value="MONOOXYGENASE 1"/>
    <property type="match status" value="1"/>
</dbReference>
<dbReference type="OrthoDB" id="759125at2759"/>
<evidence type="ECO:0000256" key="1">
    <source>
        <dbReference type="ARBA" id="ARBA00023002"/>
    </source>
</evidence>
<keyword evidence="4" id="KW-0812">Transmembrane</keyword>
<dbReference type="InterPro" id="IPR044560">
    <property type="entry name" value="MOase"/>
</dbReference>
<dbReference type="Gene3D" id="3.50.50.60">
    <property type="entry name" value="FAD/NAD(P)-binding domain"/>
    <property type="match status" value="1"/>
</dbReference>
<dbReference type="EMBL" id="CAJGYO010000018">
    <property type="protein sequence ID" value="CAD6336613.1"/>
    <property type="molecule type" value="Genomic_DNA"/>
</dbReference>
<dbReference type="InterPro" id="IPR002938">
    <property type="entry name" value="FAD-bd"/>
</dbReference>
<comment type="caution">
    <text evidence="6">The sequence shown here is derived from an EMBL/GenBank/DDBJ whole genome shotgun (WGS) entry which is preliminary data.</text>
</comment>
<dbReference type="GO" id="GO:0071949">
    <property type="term" value="F:FAD binding"/>
    <property type="evidence" value="ECO:0007669"/>
    <property type="project" value="InterPro"/>
</dbReference>
<evidence type="ECO:0000259" key="5">
    <source>
        <dbReference type="Pfam" id="PF01494"/>
    </source>
</evidence>